<protein>
    <submittedName>
        <fullName evidence="12">Small multidrug resistance pump</fullName>
    </submittedName>
</protein>
<dbReference type="Gene3D" id="1.10.3730.20">
    <property type="match status" value="1"/>
</dbReference>
<evidence type="ECO:0000256" key="11">
    <source>
        <dbReference type="SAM" id="SignalP"/>
    </source>
</evidence>
<keyword evidence="8" id="KW-0046">Antibiotic resistance</keyword>
<reference evidence="12 13" key="1">
    <citation type="submission" date="2021-01" db="EMBL/GenBank/DDBJ databases">
        <title>Genomics of switchgrass bacterial isolates.</title>
        <authorList>
            <person name="Shade A."/>
        </authorList>
    </citation>
    <scope>NUCLEOTIDE SEQUENCE [LARGE SCALE GENOMIC DNA]</scope>
    <source>
        <strain evidence="12 13">PvP111</strain>
    </source>
</reference>
<feature type="chain" id="PRO_5045600617" evidence="11">
    <location>
        <begin position="21"/>
        <end position="115"/>
    </location>
</feature>
<evidence type="ECO:0000256" key="9">
    <source>
        <dbReference type="RuleBase" id="RU003942"/>
    </source>
</evidence>
<evidence type="ECO:0000256" key="7">
    <source>
        <dbReference type="ARBA" id="ARBA00023136"/>
    </source>
</evidence>
<dbReference type="InterPro" id="IPR037185">
    <property type="entry name" value="EmrE-like"/>
</dbReference>
<keyword evidence="5 9" id="KW-0812">Transmembrane</keyword>
<keyword evidence="4" id="KW-1003">Cell membrane</keyword>
<evidence type="ECO:0000313" key="13">
    <source>
        <dbReference type="Proteomes" id="UP000703038"/>
    </source>
</evidence>
<evidence type="ECO:0000256" key="1">
    <source>
        <dbReference type="ARBA" id="ARBA00004651"/>
    </source>
</evidence>
<dbReference type="InterPro" id="IPR045324">
    <property type="entry name" value="Small_multidrug_res"/>
</dbReference>
<feature type="transmembrane region" description="Helical" evidence="10">
    <location>
        <begin position="86"/>
        <end position="104"/>
    </location>
</feature>
<feature type="transmembrane region" description="Helical" evidence="10">
    <location>
        <begin position="63"/>
        <end position="80"/>
    </location>
</feature>
<name>A0ABS2KZN5_9NOCA</name>
<keyword evidence="7 10" id="KW-0472">Membrane</keyword>
<dbReference type="PANTHER" id="PTHR30561">
    <property type="entry name" value="SMR FAMILY PROTON-DEPENDENT DRUG EFFLUX TRANSPORTER SUGE"/>
    <property type="match status" value="1"/>
</dbReference>
<comment type="similarity">
    <text evidence="2">Belongs to the drug/metabolite transporter (DMT) superfamily. Small multidrug resistance (SMR) (TC 2.A.7.1) family. Mmr subfamily.</text>
</comment>
<dbReference type="EMBL" id="JAFBBK010000001">
    <property type="protein sequence ID" value="MBM7417379.1"/>
    <property type="molecule type" value="Genomic_DNA"/>
</dbReference>
<evidence type="ECO:0000256" key="10">
    <source>
        <dbReference type="SAM" id="Phobius"/>
    </source>
</evidence>
<evidence type="ECO:0000256" key="3">
    <source>
        <dbReference type="ARBA" id="ARBA00022448"/>
    </source>
</evidence>
<proteinExistence type="inferred from homology"/>
<evidence type="ECO:0000256" key="2">
    <source>
        <dbReference type="ARBA" id="ARBA00007822"/>
    </source>
</evidence>
<comment type="subcellular location">
    <subcellularLocation>
        <location evidence="1 9">Cell membrane</location>
        <topology evidence="1 9">Multi-pass membrane protein</topology>
    </subcellularLocation>
</comment>
<evidence type="ECO:0000256" key="6">
    <source>
        <dbReference type="ARBA" id="ARBA00022989"/>
    </source>
</evidence>
<evidence type="ECO:0000256" key="4">
    <source>
        <dbReference type="ARBA" id="ARBA00022475"/>
    </source>
</evidence>
<keyword evidence="6 10" id="KW-1133">Transmembrane helix</keyword>
<dbReference type="InterPro" id="IPR000390">
    <property type="entry name" value="Small_drug/metabolite_transptr"/>
</dbReference>
<comment type="caution">
    <text evidence="12">The sequence shown here is derived from an EMBL/GenBank/DDBJ whole genome shotgun (WGS) entry which is preliminary data.</text>
</comment>
<dbReference type="RefSeq" id="WP_307806093.1">
    <property type="nucleotide sequence ID" value="NZ_JAFBBK010000001.1"/>
</dbReference>
<keyword evidence="11" id="KW-0732">Signal</keyword>
<dbReference type="SUPFAM" id="SSF103481">
    <property type="entry name" value="Multidrug resistance efflux transporter EmrE"/>
    <property type="match status" value="1"/>
</dbReference>
<accession>A0ABS2KZN5</accession>
<keyword evidence="13" id="KW-1185">Reference proteome</keyword>
<dbReference type="Proteomes" id="UP000703038">
    <property type="component" value="Unassembled WGS sequence"/>
</dbReference>
<dbReference type="PANTHER" id="PTHR30561:SF1">
    <property type="entry name" value="MULTIDRUG TRANSPORTER EMRE"/>
    <property type="match status" value="1"/>
</dbReference>
<keyword evidence="3" id="KW-0813">Transport</keyword>
<gene>
    <name evidence="12" type="ORF">JOE42_004112</name>
</gene>
<feature type="signal peptide" evidence="11">
    <location>
        <begin position="1"/>
        <end position="20"/>
    </location>
</feature>
<dbReference type="Pfam" id="PF00893">
    <property type="entry name" value="Multi_Drug_Res"/>
    <property type="match status" value="1"/>
</dbReference>
<evidence type="ECO:0000256" key="8">
    <source>
        <dbReference type="ARBA" id="ARBA00023251"/>
    </source>
</evidence>
<organism evidence="12 13">
    <name type="scientific">Rhodococcoides corynebacterioides</name>
    <dbReference type="NCBI Taxonomy" id="53972"/>
    <lineage>
        <taxon>Bacteria</taxon>
        <taxon>Bacillati</taxon>
        <taxon>Actinomycetota</taxon>
        <taxon>Actinomycetes</taxon>
        <taxon>Mycobacteriales</taxon>
        <taxon>Nocardiaceae</taxon>
        <taxon>Rhodococcoides</taxon>
    </lineage>
</organism>
<evidence type="ECO:0000256" key="5">
    <source>
        <dbReference type="ARBA" id="ARBA00022692"/>
    </source>
</evidence>
<evidence type="ECO:0000313" key="12">
    <source>
        <dbReference type="EMBL" id="MBM7417379.1"/>
    </source>
</evidence>
<feature type="transmembrane region" description="Helical" evidence="10">
    <location>
        <begin position="30"/>
        <end position="51"/>
    </location>
</feature>
<sequence>MRKKVWVLLTAAVLSETAAALSLKAALDAKALYSVVVAGYGVSFVLLSMILRAGAPIGKIYGIWAASGIALTALFGTLVFDEPMTGAMIAGIFLVMGGVVLVEFGSGRAERVARA</sequence>